<keyword evidence="2" id="KW-1185">Reference proteome</keyword>
<dbReference type="InterPro" id="IPR036237">
    <property type="entry name" value="Xyl_isomerase-like_sf"/>
</dbReference>
<dbReference type="Proteomes" id="UP001500320">
    <property type="component" value="Unassembled WGS sequence"/>
</dbReference>
<name>A0ABP6MLQ2_9ACTN</name>
<reference evidence="2" key="1">
    <citation type="journal article" date="2019" name="Int. J. Syst. Evol. Microbiol.">
        <title>The Global Catalogue of Microorganisms (GCM) 10K type strain sequencing project: providing services to taxonomists for standard genome sequencing and annotation.</title>
        <authorList>
            <consortium name="The Broad Institute Genomics Platform"/>
            <consortium name="The Broad Institute Genome Sequencing Center for Infectious Disease"/>
            <person name="Wu L."/>
            <person name="Ma J."/>
        </authorList>
    </citation>
    <scope>NUCLEOTIDE SEQUENCE [LARGE SCALE GENOMIC DNA]</scope>
    <source>
        <strain evidence="2">JCM 9373</strain>
    </source>
</reference>
<dbReference type="EMBL" id="BAAAUT010000004">
    <property type="protein sequence ID" value="GAA3118858.1"/>
    <property type="molecule type" value="Genomic_DNA"/>
</dbReference>
<organism evidence="1 2">
    <name type="scientific">Planomonospora alba</name>
    <dbReference type="NCBI Taxonomy" id="161354"/>
    <lineage>
        <taxon>Bacteria</taxon>
        <taxon>Bacillati</taxon>
        <taxon>Actinomycetota</taxon>
        <taxon>Actinomycetes</taxon>
        <taxon>Streptosporangiales</taxon>
        <taxon>Streptosporangiaceae</taxon>
        <taxon>Planomonospora</taxon>
    </lineage>
</organism>
<proteinExistence type="predicted"/>
<evidence type="ECO:0000313" key="1">
    <source>
        <dbReference type="EMBL" id="GAA3118858.1"/>
    </source>
</evidence>
<dbReference type="Gene3D" id="3.20.20.150">
    <property type="entry name" value="Divalent-metal-dependent TIM barrel enzymes"/>
    <property type="match status" value="1"/>
</dbReference>
<evidence type="ECO:0000313" key="2">
    <source>
        <dbReference type="Proteomes" id="UP001500320"/>
    </source>
</evidence>
<gene>
    <name evidence="1" type="ORF">GCM10010466_07190</name>
</gene>
<comment type="caution">
    <text evidence="1">The sequence shown here is derived from an EMBL/GenBank/DDBJ whole genome shotgun (WGS) entry which is preliminary data.</text>
</comment>
<accession>A0ABP6MLQ2</accession>
<dbReference type="RefSeq" id="WP_344855831.1">
    <property type="nucleotide sequence ID" value="NZ_BAAAUT010000004.1"/>
</dbReference>
<dbReference type="SUPFAM" id="SSF51658">
    <property type="entry name" value="Xylose isomerase-like"/>
    <property type="match status" value="1"/>
</dbReference>
<protein>
    <submittedName>
        <fullName evidence="1">Uncharacterized protein</fullName>
    </submittedName>
</protein>
<sequence length="238" mass="25440">MAEVGLYSISVRGFDVPALLDWAAAEGIPFVHLRGGLRGHQLVTYPLSTLREWRRIADDTVPITGVTADTDLADLLADDPETRLRAGREVVRLAGAAAELGAGWLRLLSRTPPQAGWARREPPATAVPLLVEPHHPGWLVPGAFVSPPGMRLLADTRQLAGVSSALAEVVERADVLHLSDDGRGFGGSEPVADLVACRIAAGRRVEVAVEWTGADRSPQACLARYRAAVAWWAAREGS</sequence>